<feature type="region of interest" description="Disordered" evidence="5">
    <location>
        <begin position="1"/>
        <end position="114"/>
    </location>
</feature>
<dbReference type="STRING" id="1157616.A0A1Z5TLM4"/>
<dbReference type="GO" id="GO:0005634">
    <property type="term" value="C:nucleus"/>
    <property type="evidence" value="ECO:0007669"/>
    <property type="project" value="UniProtKB-SubCell"/>
</dbReference>
<dbReference type="PANTHER" id="PTHR22793:SF12">
    <property type="entry name" value="MYOCARDIN-RELATED TRANSCRIPTION FACTOR, ISOFORM H"/>
    <property type="match status" value="1"/>
</dbReference>
<accession>A0A1Z5TLM4</accession>
<evidence type="ECO:0000256" key="2">
    <source>
        <dbReference type="ARBA" id="ARBA00022737"/>
    </source>
</evidence>
<feature type="repeat" description="RPEL" evidence="4">
    <location>
        <begin position="82"/>
        <end position="107"/>
    </location>
</feature>
<comment type="subcellular location">
    <subcellularLocation>
        <location evidence="1">Nucleus</location>
    </subcellularLocation>
</comment>
<keyword evidence="3" id="KW-0539">Nucleus</keyword>
<gene>
    <name evidence="6" type="ORF">BTJ68_03721</name>
</gene>
<feature type="compositionally biased region" description="Basic and acidic residues" evidence="5">
    <location>
        <begin position="34"/>
        <end position="55"/>
    </location>
</feature>
<dbReference type="GO" id="GO:0003713">
    <property type="term" value="F:transcription coactivator activity"/>
    <property type="evidence" value="ECO:0007669"/>
    <property type="project" value="TreeGrafter"/>
</dbReference>
<evidence type="ECO:0000313" key="6">
    <source>
        <dbReference type="EMBL" id="OTA36859.1"/>
    </source>
</evidence>
<dbReference type="InterPro" id="IPR043451">
    <property type="entry name" value="Myocardin-like"/>
</dbReference>
<proteinExistence type="predicted"/>
<evidence type="ECO:0000313" key="7">
    <source>
        <dbReference type="Proteomes" id="UP000194280"/>
    </source>
</evidence>
<reference evidence="6 7" key="1">
    <citation type="submission" date="2017-01" db="EMBL/GenBank/DDBJ databases">
        <title>The recent genome duplication of the halophilic yeast Hortaea werneckii: insights from long-read sequencing.</title>
        <authorList>
            <person name="Sinha S."/>
            <person name="Flibotte S."/>
            <person name="Neira M."/>
            <person name="Lenassi M."/>
            <person name="Gostincar C."/>
            <person name="Stajich J.E."/>
            <person name="Nislow C.E."/>
        </authorList>
    </citation>
    <scope>NUCLEOTIDE SEQUENCE [LARGE SCALE GENOMIC DNA]</scope>
    <source>
        <strain evidence="6 7">EXF-2000</strain>
    </source>
</reference>
<dbReference type="InterPro" id="IPR004018">
    <property type="entry name" value="RPEL_repeat"/>
</dbReference>
<dbReference type="PROSITE" id="PS51073">
    <property type="entry name" value="RPEL"/>
    <property type="match status" value="2"/>
</dbReference>
<sequence>MATYQPPTDRTPSTTTTENNDATVDTAPITTNTLERRNSLEKGLAHRPEKEELVERNILAGGPAAPALQEKQRELEKHMRADSLEKQLSNRPKPEDLVKEGILNGLSSKEGGRG</sequence>
<dbReference type="Pfam" id="PF02755">
    <property type="entry name" value="RPEL"/>
    <property type="match status" value="2"/>
</dbReference>
<dbReference type="AlphaFoldDB" id="A0A1Z5TLM4"/>
<evidence type="ECO:0008006" key="8">
    <source>
        <dbReference type="Google" id="ProtNLM"/>
    </source>
</evidence>
<evidence type="ECO:0000256" key="5">
    <source>
        <dbReference type="SAM" id="MobiDB-lite"/>
    </source>
</evidence>
<evidence type="ECO:0000256" key="1">
    <source>
        <dbReference type="ARBA" id="ARBA00004123"/>
    </source>
</evidence>
<keyword evidence="7" id="KW-1185">Reference proteome</keyword>
<feature type="compositionally biased region" description="Low complexity" evidence="5">
    <location>
        <begin position="1"/>
        <end position="26"/>
    </location>
</feature>
<dbReference type="Gene3D" id="6.10.140.2040">
    <property type="match status" value="1"/>
</dbReference>
<keyword evidence="2" id="KW-0677">Repeat</keyword>
<dbReference type="PANTHER" id="PTHR22793">
    <property type="entry name" value="MYOCARDIN-RELATED TRANSCRIPTION FACTOR-RELATED"/>
    <property type="match status" value="1"/>
</dbReference>
<protein>
    <recommendedName>
        <fullName evidence="8">RPEL repeat protein</fullName>
    </recommendedName>
</protein>
<dbReference type="VEuPathDB" id="FungiDB:BTJ68_03721"/>
<feature type="compositionally biased region" description="Basic and acidic residues" evidence="5">
    <location>
        <begin position="70"/>
        <end position="85"/>
    </location>
</feature>
<dbReference type="SMART" id="SM00707">
    <property type="entry name" value="RPEL"/>
    <property type="match status" value="2"/>
</dbReference>
<dbReference type="GO" id="GO:0045944">
    <property type="term" value="P:positive regulation of transcription by RNA polymerase II"/>
    <property type="evidence" value="ECO:0007669"/>
    <property type="project" value="TreeGrafter"/>
</dbReference>
<dbReference type="EMBL" id="MUNK01000026">
    <property type="protein sequence ID" value="OTA36859.1"/>
    <property type="molecule type" value="Genomic_DNA"/>
</dbReference>
<evidence type="ECO:0000256" key="3">
    <source>
        <dbReference type="ARBA" id="ARBA00023242"/>
    </source>
</evidence>
<dbReference type="InParanoid" id="A0A1Z5TLM4"/>
<evidence type="ECO:0000256" key="4">
    <source>
        <dbReference type="PROSITE-ProRule" id="PRU00401"/>
    </source>
</evidence>
<feature type="repeat" description="RPEL" evidence="4">
    <location>
        <begin position="38"/>
        <end position="63"/>
    </location>
</feature>
<comment type="caution">
    <text evidence="6">The sequence shown here is derived from an EMBL/GenBank/DDBJ whole genome shotgun (WGS) entry which is preliminary data.</text>
</comment>
<dbReference type="Proteomes" id="UP000194280">
    <property type="component" value="Unassembled WGS sequence"/>
</dbReference>
<name>A0A1Z5TLM4_HORWE</name>
<dbReference type="OrthoDB" id="197676at2759"/>
<organism evidence="6 7">
    <name type="scientific">Hortaea werneckii EXF-2000</name>
    <dbReference type="NCBI Taxonomy" id="1157616"/>
    <lineage>
        <taxon>Eukaryota</taxon>
        <taxon>Fungi</taxon>
        <taxon>Dikarya</taxon>
        <taxon>Ascomycota</taxon>
        <taxon>Pezizomycotina</taxon>
        <taxon>Dothideomycetes</taxon>
        <taxon>Dothideomycetidae</taxon>
        <taxon>Mycosphaerellales</taxon>
        <taxon>Teratosphaeriaceae</taxon>
        <taxon>Hortaea</taxon>
    </lineage>
</organism>